<feature type="compositionally biased region" description="Acidic residues" evidence="1">
    <location>
        <begin position="33"/>
        <end position="45"/>
    </location>
</feature>
<comment type="caution">
    <text evidence="3">The sequence shown here is derived from an EMBL/GenBank/DDBJ whole genome shotgun (WGS) entry which is preliminary data.</text>
</comment>
<feature type="chain" id="PRO_5015537638" description="Endo-1,4-beta-xylanase A" evidence="2">
    <location>
        <begin position="25"/>
        <end position="264"/>
    </location>
</feature>
<proteinExistence type="predicted"/>
<feature type="compositionally biased region" description="Acidic residues" evidence="1">
    <location>
        <begin position="55"/>
        <end position="81"/>
    </location>
</feature>
<dbReference type="AlphaFoldDB" id="A0A2S9XW09"/>
<keyword evidence="2" id="KW-0732">Signal</keyword>
<organism evidence="3 4">
    <name type="scientific">Enhygromyxa salina</name>
    <dbReference type="NCBI Taxonomy" id="215803"/>
    <lineage>
        <taxon>Bacteria</taxon>
        <taxon>Pseudomonadati</taxon>
        <taxon>Myxococcota</taxon>
        <taxon>Polyangia</taxon>
        <taxon>Nannocystales</taxon>
        <taxon>Nannocystaceae</taxon>
        <taxon>Enhygromyxa</taxon>
    </lineage>
</organism>
<sequence>MQPIHLITLSFAVTALLLSGGCVDKDPPADTDTNGDGDGDGDGDGTSESSGIGDGDGDPPGDGDGDPTGDGDGDVECDVPNDESKAGAITRPIQFVNTSEAPVFLVPDTCTKSLVTHTEIGGVPTTHQPLVSCQEYAQGECGHCDEDYFLVPPIRIDPGASFTWSFLGYVYDETMIPDCPACFDVVQTCKAGRQLVEGDMIELRIQTAIDCTSSDDPAYCECAIDDACDLSELEYAHQANFGALTDIDVSFDLIADDPFVVELP</sequence>
<accession>A0A2S9XW09</accession>
<evidence type="ECO:0000313" key="4">
    <source>
        <dbReference type="Proteomes" id="UP000238823"/>
    </source>
</evidence>
<gene>
    <name evidence="3" type="ORF">ENSA7_67610</name>
</gene>
<reference evidence="3 4" key="1">
    <citation type="submission" date="2018-03" db="EMBL/GenBank/DDBJ databases">
        <title>Draft Genome Sequences of the Obligatory Marine Myxobacteria Enhygromyxa salina SWB007.</title>
        <authorList>
            <person name="Poehlein A."/>
            <person name="Moghaddam J.A."/>
            <person name="Harms H."/>
            <person name="Alanjari M."/>
            <person name="Koenig G.M."/>
            <person name="Daniel R."/>
            <person name="Schaeberle T.F."/>
        </authorList>
    </citation>
    <scope>NUCLEOTIDE SEQUENCE [LARGE SCALE GENOMIC DNA]</scope>
    <source>
        <strain evidence="3 4">SWB007</strain>
    </source>
</reference>
<feature type="signal peptide" evidence="2">
    <location>
        <begin position="1"/>
        <end position="24"/>
    </location>
</feature>
<name>A0A2S9XW09_9BACT</name>
<evidence type="ECO:0000256" key="2">
    <source>
        <dbReference type="SAM" id="SignalP"/>
    </source>
</evidence>
<dbReference type="Proteomes" id="UP000238823">
    <property type="component" value="Unassembled WGS sequence"/>
</dbReference>
<evidence type="ECO:0000313" key="3">
    <source>
        <dbReference type="EMBL" id="PRP96930.1"/>
    </source>
</evidence>
<dbReference type="EMBL" id="PVNL01000133">
    <property type="protein sequence ID" value="PRP96930.1"/>
    <property type="molecule type" value="Genomic_DNA"/>
</dbReference>
<feature type="region of interest" description="Disordered" evidence="1">
    <location>
        <begin position="22"/>
        <end position="91"/>
    </location>
</feature>
<evidence type="ECO:0008006" key="5">
    <source>
        <dbReference type="Google" id="ProtNLM"/>
    </source>
</evidence>
<protein>
    <recommendedName>
        <fullName evidence="5">Endo-1,4-beta-xylanase A</fullName>
    </recommendedName>
</protein>
<evidence type="ECO:0000256" key="1">
    <source>
        <dbReference type="SAM" id="MobiDB-lite"/>
    </source>
</evidence>